<feature type="compositionally biased region" description="Low complexity" evidence="1">
    <location>
        <begin position="56"/>
        <end position="67"/>
    </location>
</feature>
<dbReference type="EMBL" id="HBIR01040433">
    <property type="protein sequence ID" value="CAE0572725.1"/>
    <property type="molecule type" value="Transcribed_RNA"/>
</dbReference>
<evidence type="ECO:0000313" key="2">
    <source>
        <dbReference type="EMBL" id="CAE0572725.1"/>
    </source>
</evidence>
<organism evidence="2">
    <name type="scientific">Emiliania huxleyi</name>
    <name type="common">Coccolithophore</name>
    <name type="synonym">Pontosphaera huxleyi</name>
    <dbReference type="NCBI Taxonomy" id="2903"/>
    <lineage>
        <taxon>Eukaryota</taxon>
        <taxon>Haptista</taxon>
        <taxon>Haptophyta</taxon>
        <taxon>Prymnesiophyceae</taxon>
        <taxon>Isochrysidales</taxon>
        <taxon>Noelaerhabdaceae</taxon>
        <taxon>Emiliania</taxon>
    </lineage>
</organism>
<evidence type="ECO:0000256" key="1">
    <source>
        <dbReference type="SAM" id="MobiDB-lite"/>
    </source>
</evidence>
<name>A0A7S3WRC3_EMIHU</name>
<feature type="compositionally biased region" description="Basic residues" evidence="1">
    <location>
        <begin position="164"/>
        <end position="177"/>
    </location>
</feature>
<dbReference type="AlphaFoldDB" id="A0A7S3WRC3"/>
<accession>A0A7S3WRC3</accession>
<reference evidence="2" key="1">
    <citation type="submission" date="2021-01" db="EMBL/GenBank/DDBJ databases">
        <authorList>
            <person name="Corre E."/>
            <person name="Pelletier E."/>
            <person name="Niang G."/>
            <person name="Scheremetjew M."/>
            <person name="Finn R."/>
            <person name="Kale V."/>
            <person name="Holt S."/>
            <person name="Cochrane G."/>
            <person name="Meng A."/>
            <person name="Brown T."/>
            <person name="Cohen L."/>
        </authorList>
    </citation>
    <scope>NUCLEOTIDE SEQUENCE</scope>
    <source>
        <strain evidence="2">379</strain>
    </source>
</reference>
<gene>
    <name evidence="2" type="ORF">EHUX00137_LOCUS31543</name>
</gene>
<sequence>MPSSFDTLFGPPPPSSGPPRHATTKSSGIFVAAPAPAPRPRSASRPRDSGIFSGGPAPARARQPLAAKPRDVLVLGQGSYRPTSAERKDSTRLDPVACRTAGAPREKELTKELPGLPLRPRNGAVGRNLSTSAEGGVFGGGPAPVPKPYTVEALLAQHSPSHPPHPRMPVRRCHPRSRGATQAASSRERRARLAPLPQQLRGTRSPVIVPARCVRRGRLAVRAQAMAPPPFHDRDVLY</sequence>
<feature type="region of interest" description="Disordered" evidence="1">
    <location>
        <begin position="1"/>
        <end position="122"/>
    </location>
</feature>
<proteinExistence type="predicted"/>
<protein>
    <submittedName>
        <fullName evidence="2">Uncharacterized protein</fullName>
    </submittedName>
</protein>
<feature type="region of interest" description="Disordered" evidence="1">
    <location>
        <begin position="154"/>
        <end position="203"/>
    </location>
</feature>